<accession>A0A5K7ZC87</accession>
<reference evidence="1 2" key="1">
    <citation type="submission" date="2019-11" db="EMBL/GenBank/DDBJ databases">
        <title>Comparative genomics of hydrocarbon-degrading Desulfosarcina strains.</title>
        <authorList>
            <person name="Watanabe M."/>
            <person name="Kojima H."/>
            <person name="Fukui M."/>
        </authorList>
    </citation>
    <scope>NUCLEOTIDE SEQUENCE [LARGE SCALE GENOMIC DNA]</scope>
    <source>
        <strain evidence="1 2">PP31</strain>
    </source>
</reference>
<proteinExistence type="predicted"/>
<dbReference type="AlphaFoldDB" id="A0A5K7ZC87"/>
<dbReference type="EMBL" id="AP021875">
    <property type="protein sequence ID" value="BBO78718.1"/>
    <property type="molecule type" value="Genomic_DNA"/>
</dbReference>
<evidence type="ECO:0000313" key="1">
    <source>
        <dbReference type="EMBL" id="BBO78718.1"/>
    </source>
</evidence>
<gene>
    <name evidence="1" type="ORF">DSCW_61350</name>
</gene>
<keyword evidence="2" id="KW-1185">Reference proteome</keyword>
<evidence type="ECO:0000313" key="2">
    <source>
        <dbReference type="Proteomes" id="UP000427769"/>
    </source>
</evidence>
<protein>
    <submittedName>
        <fullName evidence="1">Uncharacterized protein</fullName>
    </submittedName>
</protein>
<dbReference type="Proteomes" id="UP000427769">
    <property type="component" value="Chromosome"/>
</dbReference>
<dbReference type="KEGG" id="dwd:DSCW_61350"/>
<organism evidence="1 2">
    <name type="scientific">Desulfosarcina widdelii</name>
    <dbReference type="NCBI Taxonomy" id="947919"/>
    <lineage>
        <taxon>Bacteria</taxon>
        <taxon>Pseudomonadati</taxon>
        <taxon>Thermodesulfobacteriota</taxon>
        <taxon>Desulfobacteria</taxon>
        <taxon>Desulfobacterales</taxon>
        <taxon>Desulfosarcinaceae</taxon>
        <taxon>Desulfosarcina</taxon>
    </lineage>
</organism>
<name>A0A5K7ZC87_9BACT</name>
<sequence>MPAVRFRFLLELSVPIGCSRLARLPKGNIFEKNYEFIQVGVALQSRIEIGRCCSNR</sequence>